<dbReference type="STRING" id="1300344.I598_0672"/>
<keyword evidence="6" id="KW-0547">Nucleotide-binding</keyword>
<evidence type="ECO:0000256" key="2">
    <source>
        <dbReference type="ARBA" id="ARBA00000565"/>
    </source>
</evidence>
<accession>A0A168EN76</accession>
<evidence type="ECO:0000256" key="1">
    <source>
        <dbReference type="ARBA" id="ARBA00000151"/>
    </source>
</evidence>
<evidence type="ECO:0000313" key="12">
    <source>
        <dbReference type="Proteomes" id="UP000076794"/>
    </source>
</evidence>
<dbReference type="EMBL" id="CP014209">
    <property type="protein sequence ID" value="ANC30252.1"/>
    <property type="molecule type" value="Genomic_DNA"/>
</dbReference>
<dbReference type="GO" id="GO:0005524">
    <property type="term" value="F:ATP binding"/>
    <property type="evidence" value="ECO:0007669"/>
    <property type="project" value="UniProtKB-KW"/>
</dbReference>
<dbReference type="PATRIC" id="fig|1300344.3.peg.675"/>
<dbReference type="Pfam" id="PF08543">
    <property type="entry name" value="Phos_pyr_kin"/>
    <property type="match status" value="1"/>
</dbReference>
<keyword evidence="5 11" id="KW-0808">Transferase</keyword>
<dbReference type="UniPathway" id="UPA00060">
    <property type="reaction ID" value="UER00138"/>
</dbReference>
<evidence type="ECO:0000259" key="10">
    <source>
        <dbReference type="Pfam" id="PF08543"/>
    </source>
</evidence>
<gene>
    <name evidence="11" type="primary">thiD</name>
    <name evidence="11" type="ORF">I598_0672</name>
</gene>
<dbReference type="RefSeq" id="WP_068201258.1">
    <property type="nucleotide sequence ID" value="NZ_CP014209.1"/>
</dbReference>
<dbReference type="InterPro" id="IPR004399">
    <property type="entry name" value="HMP/HMP-P_kinase_dom"/>
</dbReference>
<dbReference type="Gene3D" id="3.40.1190.20">
    <property type="match status" value="1"/>
</dbReference>
<sequence>MTLLPRPRPAVPRVLAVAGSDPSGGAGIQADLKSVAAAGGYGMAALTALTAQSTHGVTGVHVPPPEFLALQLSTLTADVTVDAVKIGMLATADVADVVADWLGALGDTRPPVVLDPVMVATSGDRLLDRRAEDAVRALLTQADVVTPNLPELATLLGAPVAADWATALDQATALAARHRVLVVAKGGHLDGPLAPDALVGPGGVLVELTAPRVVTTAGHGTGCSLSSGLATRYAAGGDWAAALAATKEWLTAALRAGPGLDVGSGRGPVDHLVHLRPVPVPPTGVSSEVSTAPGR</sequence>
<dbReference type="SUPFAM" id="SSF53613">
    <property type="entry name" value="Ribokinase-like"/>
    <property type="match status" value="1"/>
</dbReference>
<protein>
    <submittedName>
        <fullName evidence="11">Hydroxymethylpyrimidine/phosphomethylpyrimidine kinase</fullName>
        <ecNumber evidence="11">2.7.1.49</ecNumber>
    </submittedName>
</protein>
<dbReference type="EC" id="2.7.1.49" evidence="11"/>
<dbReference type="PANTHER" id="PTHR20858">
    <property type="entry name" value="PHOSPHOMETHYLPYRIMIDINE KINASE"/>
    <property type="match status" value="1"/>
</dbReference>
<comment type="catalytic activity">
    <reaction evidence="1">
        <text>4-amino-5-hydroxymethyl-2-methylpyrimidine + ATP = 4-amino-2-methyl-5-(phosphooxymethyl)pyrimidine + ADP + H(+)</text>
        <dbReference type="Rhea" id="RHEA:23096"/>
        <dbReference type="ChEBI" id="CHEBI:15378"/>
        <dbReference type="ChEBI" id="CHEBI:16892"/>
        <dbReference type="ChEBI" id="CHEBI:30616"/>
        <dbReference type="ChEBI" id="CHEBI:58354"/>
        <dbReference type="ChEBI" id="CHEBI:456216"/>
        <dbReference type="EC" id="2.7.1.49"/>
    </reaction>
</comment>
<dbReference type="GO" id="GO:0005829">
    <property type="term" value="C:cytosol"/>
    <property type="evidence" value="ECO:0007669"/>
    <property type="project" value="TreeGrafter"/>
</dbReference>
<name>A0A168EN76_9MICO</name>
<keyword evidence="7 11" id="KW-0418">Kinase</keyword>
<evidence type="ECO:0000256" key="3">
    <source>
        <dbReference type="ARBA" id="ARBA00003848"/>
    </source>
</evidence>
<evidence type="ECO:0000313" key="11">
    <source>
        <dbReference type="EMBL" id="ANC30252.1"/>
    </source>
</evidence>
<comment type="catalytic activity">
    <reaction evidence="2">
        <text>4-amino-2-methyl-5-(phosphooxymethyl)pyrimidine + ATP = 4-amino-2-methyl-5-(diphosphooxymethyl)pyrimidine + ADP</text>
        <dbReference type="Rhea" id="RHEA:19893"/>
        <dbReference type="ChEBI" id="CHEBI:30616"/>
        <dbReference type="ChEBI" id="CHEBI:57841"/>
        <dbReference type="ChEBI" id="CHEBI:58354"/>
        <dbReference type="ChEBI" id="CHEBI:456216"/>
        <dbReference type="EC" id="2.7.4.7"/>
    </reaction>
</comment>
<dbReference type="InterPro" id="IPR029056">
    <property type="entry name" value="Ribokinase-like"/>
</dbReference>
<reference evidence="11 12" key="1">
    <citation type="submission" date="2016-01" db="EMBL/GenBank/DDBJ databases">
        <title>Complete genome sequence of a soil Actinobacterium, Isoptericola dokdonensis DS-3.</title>
        <authorList>
            <person name="Kwon S.-K."/>
            <person name="Kim J.F."/>
        </authorList>
    </citation>
    <scope>NUCLEOTIDE SEQUENCE [LARGE SCALE GENOMIC DNA]</scope>
    <source>
        <strain evidence="11 12">DS-3</strain>
    </source>
</reference>
<feature type="domain" description="Pyridoxamine kinase/Phosphomethylpyrimidine kinase" evidence="10">
    <location>
        <begin position="21"/>
        <end position="270"/>
    </location>
</feature>
<comment type="function">
    <text evidence="3">Catalyzes the phosphorylation of hydroxymethylpyrimidine phosphate (HMP-P) to HMP-PP, and of HMP to HMP-P.</text>
</comment>
<dbReference type="Proteomes" id="UP000076794">
    <property type="component" value="Chromosome"/>
</dbReference>
<keyword evidence="9" id="KW-0784">Thiamine biosynthesis</keyword>
<evidence type="ECO:0000256" key="6">
    <source>
        <dbReference type="ARBA" id="ARBA00022741"/>
    </source>
</evidence>
<evidence type="ECO:0000256" key="9">
    <source>
        <dbReference type="ARBA" id="ARBA00022977"/>
    </source>
</evidence>
<dbReference type="KEGG" id="ido:I598_0672"/>
<evidence type="ECO:0000256" key="5">
    <source>
        <dbReference type="ARBA" id="ARBA00022679"/>
    </source>
</evidence>
<organism evidence="11 12">
    <name type="scientific">Isoptericola dokdonensis DS-3</name>
    <dbReference type="NCBI Taxonomy" id="1300344"/>
    <lineage>
        <taxon>Bacteria</taxon>
        <taxon>Bacillati</taxon>
        <taxon>Actinomycetota</taxon>
        <taxon>Actinomycetes</taxon>
        <taxon>Micrococcales</taxon>
        <taxon>Promicromonosporaceae</taxon>
        <taxon>Isoptericola</taxon>
    </lineage>
</organism>
<dbReference type="GO" id="GO:0008902">
    <property type="term" value="F:hydroxymethylpyrimidine kinase activity"/>
    <property type="evidence" value="ECO:0007669"/>
    <property type="project" value="UniProtKB-EC"/>
</dbReference>
<dbReference type="FunFam" id="3.40.1190.20:FF:000003">
    <property type="entry name" value="Phosphomethylpyrimidine kinase ThiD"/>
    <property type="match status" value="1"/>
</dbReference>
<dbReference type="AlphaFoldDB" id="A0A168EN76"/>
<evidence type="ECO:0000256" key="7">
    <source>
        <dbReference type="ARBA" id="ARBA00022777"/>
    </source>
</evidence>
<comment type="pathway">
    <text evidence="4">Cofactor biosynthesis; thiamine diphosphate biosynthesis; 4-amino-2-methyl-5-diphosphomethylpyrimidine from 5-amino-1-(5-phospho-D-ribosyl)imidazole: step 3/3.</text>
</comment>
<dbReference type="CDD" id="cd01169">
    <property type="entry name" value="HMPP_kinase"/>
    <property type="match status" value="1"/>
</dbReference>
<evidence type="ECO:0000256" key="4">
    <source>
        <dbReference type="ARBA" id="ARBA00004769"/>
    </source>
</evidence>
<evidence type="ECO:0000256" key="8">
    <source>
        <dbReference type="ARBA" id="ARBA00022840"/>
    </source>
</evidence>
<keyword evidence="12" id="KW-1185">Reference proteome</keyword>
<dbReference type="GO" id="GO:0009228">
    <property type="term" value="P:thiamine biosynthetic process"/>
    <property type="evidence" value="ECO:0007669"/>
    <property type="project" value="UniProtKB-KW"/>
</dbReference>
<dbReference type="GO" id="GO:0008972">
    <property type="term" value="F:phosphomethylpyrimidine kinase activity"/>
    <property type="evidence" value="ECO:0007669"/>
    <property type="project" value="UniProtKB-EC"/>
</dbReference>
<dbReference type="NCBIfam" id="TIGR00097">
    <property type="entry name" value="HMP-P_kinase"/>
    <property type="match status" value="1"/>
</dbReference>
<dbReference type="GO" id="GO:0009229">
    <property type="term" value="P:thiamine diphosphate biosynthetic process"/>
    <property type="evidence" value="ECO:0007669"/>
    <property type="project" value="UniProtKB-UniPathway"/>
</dbReference>
<dbReference type="InterPro" id="IPR013749">
    <property type="entry name" value="PM/HMP-P_kinase-1"/>
</dbReference>
<keyword evidence="8" id="KW-0067">ATP-binding</keyword>
<dbReference type="PANTHER" id="PTHR20858:SF17">
    <property type="entry name" value="HYDROXYMETHYLPYRIMIDINE_PHOSPHOMETHYLPYRIMIDINE KINASE THI20-RELATED"/>
    <property type="match status" value="1"/>
</dbReference>
<proteinExistence type="predicted"/>